<name>A0ABD5AZ58_STACR</name>
<evidence type="ECO:0000313" key="1">
    <source>
        <dbReference type="EMBL" id="MDQ7176661.1"/>
    </source>
</evidence>
<proteinExistence type="predicted"/>
<dbReference type="AlphaFoldDB" id="A0ABD5AZ58"/>
<dbReference type="Proteomes" id="UP001240157">
    <property type="component" value="Unassembled WGS sequence"/>
</dbReference>
<accession>A0ABD5AZ58</accession>
<comment type="caution">
    <text evidence="1">The sequence shown here is derived from an EMBL/GenBank/DDBJ whole genome shotgun (WGS) entry which is preliminary data.</text>
</comment>
<evidence type="ECO:0000313" key="2">
    <source>
        <dbReference type="Proteomes" id="UP001240157"/>
    </source>
</evidence>
<organism evidence="1 2">
    <name type="scientific">Staphylococcus chromogenes</name>
    <name type="common">Staphylococcus hyicus subsp. chromogenes</name>
    <dbReference type="NCBI Taxonomy" id="46126"/>
    <lineage>
        <taxon>Bacteria</taxon>
        <taxon>Bacillati</taxon>
        <taxon>Bacillota</taxon>
        <taxon>Bacilli</taxon>
        <taxon>Bacillales</taxon>
        <taxon>Staphylococcaceae</taxon>
        <taxon>Staphylococcus</taxon>
    </lineage>
</organism>
<dbReference type="EMBL" id="JAVGJF010000306">
    <property type="protein sequence ID" value="MDQ7176661.1"/>
    <property type="molecule type" value="Genomic_DNA"/>
</dbReference>
<reference evidence="1 2" key="1">
    <citation type="submission" date="2023-08" db="EMBL/GenBank/DDBJ databases">
        <title>Whole genome sequencing of Staphylococcus chromogenes NNSch 2386.</title>
        <authorList>
            <person name="Kropotov V.S."/>
            <person name="Boriskina E.V."/>
            <person name="Gordinskaya N.A."/>
            <person name="Shkurkina I.S."/>
            <person name="Kryazhev D.V."/>
            <person name="Alekseeva A.E."/>
            <person name="Makhova M.A."/>
        </authorList>
    </citation>
    <scope>NUCLEOTIDE SEQUENCE [LARGE SCALE GENOMIC DNA]</scope>
    <source>
        <strain evidence="1 2">NNSch 2386</strain>
    </source>
</reference>
<protein>
    <submittedName>
        <fullName evidence="1">Antiporter</fullName>
    </submittedName>
</protein>
<sequence>LLVLVYRTFKVTKEDEIDVLT</sequence>
<gene>
    <name evidence="1" type="ORF">RCF65_11835</name>
</gene>
<feature type="non-terminal residue" evidence="1">
    <location>
        <position position="1"/>
    </location>
</feature>